<reference evidence="1 2" key="1">
    <citation type="submission" date="2024-06" db="EMBL/GenBank/DDBJ databases">
        <title>The Natural Products Discovery Center: Release of the First 8490 Sequenced Strains for Exploring Actinobacteria Biosynthetic Diversity.</title>
        <authorList>
            <person name="Kalkreuter E."/>
            <person name="Kautsar S.A."/>
            <person name="Yang D."/>
            <person name="Bader C.D."/>
            <person name="Teijaro C.N."/>
            <person name="Fluegel L."/>
            <person name="Davis C.M."/>
            <person name="Simpson J.R."/>
            <person name="Lauterbach L."/>
            <person name="Steele A.D."/>
            <person name="Gui C."/>
            <person name="Meng S."/>
            <person name="Li G."/>
            <person name="Viehrig K."/>
            <person name="Ye F."/>
            <person name="Su P."/>
            <person name="Kiefer A.F."/>
            <person name="Nichols A."/>
            <person name="Cepeda A.J."/>
            <person name="Yan W."/>
            <person name="Fan B."/>
            <person name="Jiang Y."/>
            <person name="Adhikari A."/>
            <person name="Zheng C.-J."/>
            <person name="Schuster L."/>
            <person name="Cowan T.M."/>
            <person name="Smanski M.J."/>
            <person name="Chevrette M.G."/>
            <person name="De Carvalho L.P.S."/>
            <person name="Shen B."/>
        </authorList>
    </citation>
    <scope>NUCLEOTIDE SEQUENCE [LARGE SCALE GENOMIC DNA]</scope>
    <source>
        <strain evidence="1 2">NPDC000155</strain>
    </source>
</reference>
<dbReference type="EMBL" id="JBEPFB010000009">
    <property type="protein sequence ID" value="MER7375199.1"/>
    <property type="molecule type" value="Genomic_DNA"/>
</dbReference>
<evidence type="ECO:0008006" key="3">
    <source>
        <dbReference type="Google" id="ProtNLM"/>
    </source>
</evidence>
<proteinExistence type="predicted"/>
<evidence type="ECO:0000313" key="1">
    <source>
        <dbReference type="EMBL" id="MER7375199.1"/>
    </source>
</evidence>
<dbReference type="RefSeq" id="WP_190072178.1">
    <property type="nucleotide sequence ID" value="NZ_BNBM01000009.1"/>
</dbReference>
<gene>
    <name evidence="1" type="ORF">ABT384_21440</name>
</gene>
<accession>A0ABV1XUB6</accession>
<name>A0ABV1XUB6_9ACTN</name>
<organism evidence="1 2">
    <name type="scientific">Streptomyces lanatus</name>
    <dbReference type="NCBI Taxonomy" id="66900"/>
    <lineage>
        <taxon>Bacteria</taxon>
        <taxon>Bacillati</taxon>
        <taxon>Actinomycetota</taxon>
        <taxon>Actinomycetes</taxon>
        <taxon>Kitasatosporales</taxon>
        <taxon>Streptomycetaceae</taxon>
        <taxon>Streptomyces</taxon>
    </lineage>
</organism>
<keyword evidence="2" id="KW-1185">Reference proteome</keyword>
<dbReference type="Proteomes" id="UP001486207">
    <property type="component" value="Unassembled WGS sequence"/>
</dbReference>
<sequence length="53" mass="5560">MALGGFLTFGLASAARALSTSSVQLVAVRAAMIMASAVARRSERAWVLPTEEH</sequence>
<evidence type="ECO:0000313" key="2">
    <source>
        <dbReference type="Proteomes" id="UP001486207"/>
    </source>
</evidence>
<protein>
    <recommendedName>
        <fullName evidence="3">Secreted protein</fullName>
    </recommendedName>
</protein>
<comment type="caution">
    <text evidence="1">The sequence shown here is derived from an EMBL/GenBank/DDBJ whole genome shotgun (WGS) entry which is preliminary data.</text>
</comment>